<feature type="region of interest" description="Disordered" evidence="1">
    <location>
        <begin position="68"/>
        <end position="98"/>
    </location>
</feature>
<gene>
    <name evidence="2" type="ORF">E5288_WYG017737</name>
</gene>
<name>A0A6B0RJT8_9CETA</name>
<feature type="compositionally biased region" description="Basic and acidic residues" evidence="1">
    <location>
        <begin position="73"/>
        <end position="92"/>
    </location>
</feature>
<organism evidence="2 3">
    <name type="scientific">Bos mutus</name>
    <name type="common">wild yak</name>
    <dbReference type="NCBI Taxonomy" id="72004"/>
    <lineage>
        <taxon>Eukaryota</taxon>
        <taxon>Metazoa</taxon>
        <taxon>Chordata</taxon>
        <taxon>Craniata</taxon>
        <taxon>Vertebrata</taxon>
        <taxon>Euteleostomi</taxon>
        <taxon>Mammalia</taxon>
        <taxon>Eutheria</taxon>
        <taxon>Laurasiatheria</taxon>
        <taxon>Artiodactyla</taxon>
        <taxon>Ruminantia</taxon>
        <taxon>Pecora</taxon>
        <taxon>Bovidae</taxon>
        <taxon>Bovinae</taxon>
        <taxon>Bos</taxon>
    </lineage>
</organism>
<reference evidence="2" key="1">
    <citation type="submission" date="2019-10" db="EMBL/GenBank/DDBJ databases">
        <title>The sequence and de novo assembly of the wild yak genome.</title>
        <authorList>
            <person name="Liu Y."/>
        </authorList>
    </citation>
    <scope>NUCLEOTIDE SEQUENCE [LARGE SCALE GENOMIC DNA]</scope>
    <source>
        <strain evidence="2">WY2019</strain>
    </source>
</reference>
<evidence type="ECO:0000313" key="2">
    <source>
        <dbReference type="EMBL" id="MXQ87573.1"/>
    </source>
</evidence>
<proteinExistence type="predicted"/>
<protein>
    <submittedName>
        <fullName evidence="2">Uncharacterized protein</fullName>
    </submittedName>
</protein>
<dbReference type="AlphaFoldDB" id="A0A6B0RJT8"/>
<evidence type="ECO:0000313" key="3">
    <source>
        <dbReference type="Proteomes" id="UP000322234"/>
    </source>
</evidence>
<comment type="caution">
    <text evidence="2">The sequence shown here is derived from an EMBL/GenBank/DDBJ whole genome shotgun (WGS) entry which is preliminary data.</text>
</comment>
<accession>A0A6B0RJT8</accession>
<dbReference type="Proteomes" id="UP000322234">
    <property type="component" value="Unassembled WGS sequence"/>
</dbReference>
<evidence type="ECO:0000256" key="1">
    <source>
        <dbReference type="SAM" id="MobiDB-lite"/>
    </source>
</evidence>
<keyword evidence="3" id="KW-1185">Reference proteome</keyword>
<sequence>MEVYINFLVRYALIYVLTDSPPSGSESTAYENPQLLCDPSVRTDPVFSSKPCASLFPLNYWKQQASSAANEEIDGKPRKERIQAADAERAEVEQTGGVDTAGAAADGLLRVELMVEKYDQMQ</sequence>
<dbReference type="EMBL" id="VBQZ03000039">
    <property type="protein sequence ID" value="MXQ87573.1"/>
    <property type="molecule type" value="Genomic_DNA"/>
</dbReference>